<dbReference type="InterPro" id="IPR036388">
    <property type="entry name" value="WH-like_DNA-bd_sf"/>
</dbReference>
<dbReference type="EMBL" id="QJUP01000006">
    <property type="protein sequence ID" value="TBU98135.1"/>
    <property type="molecule type" value="Genomic_DNA"/>
</dbReference>
<dbReference type="PROSITE" id="PS50931">
    <property type="entry name" value="HTH_LYSR"/>
    <property type="match status" value="1"/>
</dbReference>
<sequence length="317" mass="35969">MHIDLRQLRHFVALIEHRSFVAAADAVNLSQSAFSRSIQALEHSAGYQLVDRASKQLPPTKQGLVVLEHARRLLRSAHDLSLEIDRFNGEESGELLFGCGPAPAAQLIPRAIARFIGDYPKAHVRFLVDNWQELDKRLTNEEIEFFVADTRHFEANPDYRIIRLRPQKWYFCCRSGHPLAAAEEVSCEQVFSYPLATTFRPPNIRKVLVDYSRRRDFTPAVECEHGHALLNVVRHSDAIGIANPVNLEEYLLKDELKILQVHDLPGHLEELNTRYGIVSRVNRSLSPLARAMSEQIERSDTQLADQLAGLSLSRLGV</sequence>
<accession>A0A4Q9RB95</accession>
<dbReference type="PANTHER" id="PTHR30419">
    <property type="entry name" value="HTH-TYPE TRANSCRIPTIONAL REGULATOR YBHD"/>
    <property type="match status" value="1"/>
</dbReference>
<dbReference type="InterPro" id="IPR005119">
    <property type="entry name" value="LysR_subst-bd"/>
</dbReference>
<evidence type="ECO:0000259" key="5">
    <source>
        <dbReference type="PROSITE" id="PS50931"/>
    </source>
</evidence>
<dbReference type="GO" id="GO:0003700">
    <property type="term" value="F:DNA-binding transcription factor activity"/>
    <property type="evidence" value="ECO:0007669"/>
    <property type="project" value="InterPro"/>
</dbReference>
<comment type="caution">
    <text evidence="6">The sequence shown here is derived from an EMBL/GenBank/DDBJ whole genome shotgun (WGS) entry which is preliminary data.</text>
</comment>
<dbReference type="InterPro" id="IPR050950">
    <property type="entry name" value="HTH-type_LysR_regulators"/>
</dbReference>
<evidence type="ECO:0000313" key="6">
    <source>
        <dbReference type="EMBL" id="TBU98135.1"/>
    </source>
</evidence>
<dbReference type="AlphaFoldDB" id="A0A4Q9RB95"/>
<keyword evidence="7" id="KW-1185">Reference proteome</keyword>
<dbReference type="Gene3D" id="1.10.10.10">
    <property type="entry name" value="Winged helix-like DNA-binding domain superfamily/Winged helix DNA-binding domain"/>
    <property type="match status" value="1"/>
</dbReference>
<dbReference type="RefSeq" id="WP_131184510.1">
    <property type="nucleotide sequence ID" value="NZ_QJUO01000014.1"/>
</dbReference>
<dbReference type="Pfam" id="PF03466">
    <property type="entry name" value="LysR_substrate"/>
    <property type="match status" value="1"/>
</dbReference>
<dbReference type="Pfam" id="PF00126">
    <property type="entry name" value="HTH_1"/>
    <property type="match status" value="1"/>
</dbReference>
<dbReference type="GO" id="GO:0003677">
    <property type="term" value="F:DNA binding"/>
    <property type="evidence" value="ECO:0007669"/>
    <property type="project" value="UniProtKB-KW"/>
</dbReference>
<evidence type="ECO:0000256" key="4">
    <source>
        <dbReference type="ARBA" id="ARBA00023163"/>
    </source>
</evidence>
<evidence type="ECO:0000256" key="3">
    <source>
        <dbReference type="ARBA" id="ARBA00023125"/>
    </source>
</evidence>
<dbReference type="PRINTS" id="PR00039">
    <property type="entry name" value="HTHLYSR"/>
</dbReference>
<dbReference type="CDD" id="cd05466">
    <property type="entry name" value="PBP2_LTTR_substrate"/>
    <property type="match status" value="1"/>
</dbReference>
<dbReference type="PANTHER" id="PTHR30419:SF30">
    <property type="entry name" value="LYSR FAMILY TRANSCRIPTIONAL REGULATOR"/>
    <property type="match status" value="1"/>
</dbReference>
<dbReference type="GO" id="GO:0005829">
    <property type="term" value="C:cytosol"/>
    <property type="evidence" value="ECO:0007669"/>
    <property type="project" value="TreeGrafter"/>
</dbReference>
<dbReference type="SUPFAM" id="SSF53850">
    <property type="entry name" value="Periplasmic binding protein-like II"/>
    <property type="match status" value="1"/>
</dbReference>
<name>A0A4Q9RB95_9GAMM</name>
<proteinExistence type="inferred from homology"/>
<dbReference type="InterPro" id="IPR000847">
    <property type="entry name" value="LysR_HTH_N"/>
</dbReference>
<keyword evidence="3" id="KW-0238">DNA-binding</keyword>
<evidence type="ECO:0000256" key="2">
    <source>
        <dbReference type="ARBA" id="ARBA00023015"/>
    </source>
</evidence>
<dbReference type="SUPFAM" id="SSF46785">
    <property type="entry name" value="Winged helix' DNA-binding domain"/>
    <property type="match status" value="1"/>
</dbReference>
<reference evidence="6 7" key="1">
    <citation type="submission" date="2018-06" db="EMBL/GenBank/DDBJ databases">
        <title>Three novel Pseudomonas species isolated from symptomatic oak.</title>
        <authorList>
            <person name="Bueno-Gonzalez V."/>
            <person name="Brady C."/>
        </authorList>
    </citation>
    <scope>NUCLEOTIDE SEQUENCE [LARGE SCALE GENOMIC DNA]</scope>
    <source>
        <strain evidence="6 7">P17C</strain>
    </source>
</reference>
<dbReference type="OrthoDB" id="8673707at2"/>
<evidence type="ECO:0000256" key="1">
    <source>
        <dbReference type="ARBA" id="ARBA00009437"/>
    </source>
</evidence>
<keyword evidence="4" id="KW-0804">Transcription</keyword>
<dbReference type="InterPro" id="IPR036390">
    <property type="entry name" value="WH_DNA-bd_sf"/>
</dbReference>
<organism evidence="6 7">
    <name type="scientific">Stutzerimonas kirkiae</name>
    <dbReference type="NCBI Taxonomy" id="2211392"/>
    <lineage>
        <taxon>Bacteria</taxon>
        <taxon>Pseudomonadati</taxon>
        <taxon>Pseudomonadota</taxon>
        <taxon>Gammaproteobacteria</taxon>
        <taxon>Pseudomonadales</taxon>
        <taxon>Pseudomonadaceae</taxon>
        <taxon>Stutzerimonas</taxon>
    </lineage>
</organism>
<keyword evidence="2" id="KW-0805">Transcription regulation</keyword>
<dbReference type="FunFam" id="1.10.10.10:FF:000001">
    <property type="entry name" value="LysR family transcriptional regulator"/>
    <property type="match status" value="1"/>
</dbReference>
<comment type="similarity">
    <text evidence="1">Belongs to the LysR transcriptional regulatory family.</text>
</comment>
<gene>
    <name evidence="6" type="ORF">DNJ96_06835</name>
</gene>
<dbReference type="Proteomes" id="UP000292639">
    <property type="component" value="Unassembled WGS sequence"/>
</dbReference>
<feature type="domain" description="HTH lysR-type" evidence="5">
    <location>
        <begin position="3"/>
        <end position="60"/>
    </location>
</feature>
<evidence type="ECO:0000313" key="7">
    <source>
        <dbReference type="Proteomes" id="UP000292639"/>
    </source>
</evidence>
<protein>
    <submittedName>
        <fullName evidence="6">LysR family transcriptional regulator</fullName>
    </submittedName>
</protein>
<dbReference type="Gene3D" id="3.40.190.290">
    <property type="match status" value="1"/>
</dbReference>